<dbReference type="InterPro" id="IPR011042">
    <property type="entry name" value="6-blade_b-propeller_TolB-like"/>
</dbReference>
<evidence type="ECO:0000313" key="2">
    <source>
        <dbReference type="Proteomes" id="UP000563151"/>
    </source>
</evidence>
<dbReference type="Gene3D" id="2.120.10.30">
    <property type="entry name" value="TolB, C-terminal domain"/>
    <property type="match status" value="2"/>
</dbReference>
<reference evidence="1 2" key="1">
    <citation type="submission" date="2020-04" db="EMBL/GenBank/DDBJ databases">
        <title>Genomic insights into acetone-butanol-ethanol (ABE) fermentation by sequencing solventogenic clostridia strains.</title>
        <authorList>
            <person name="Brown S."/>
        </authorList>
    </citation>
    <scope>NUCLEOTIDE SEQUENCE [LARGE SCALE GENOMIC DNA]</scope>
    <source>
        <strain evidence="1 2">DJ011</strain>
    </source>
</reference>
<dbReference type="SUPFAM" id="SSF82171">
    <property type="entry name" value="DPP6 N-terminal domain-like"/>
    <property type="match status" value="1"/>
</dbReference>
<keyword evidence="2" id="KW-1185">Reference proteome</keyword>
<sequence>MNTKRKGLILKVSIPALIIGSCVGVEYFFTTKAQGISEKPIIMVQDSLNIPNNNPLQIINKQEYKNIPGLYEVYGFSENDEVILSIGMTKDELKKKYKDFKLDKMPNEKIDNFYKDQYGNLYKLNLNTMEKTILKDNNEYINNNTVKAEISPRGKNIAYLLNGKSKIYNLKTDEIKSCGISHNDNWTDGVWSKDGNFIINFAGSGLEIYNIKANKGEIININKEGFYISIIPGFFSEDGKEIYFIGEEKGNKGDERRQGIYKINVVSKKIDSIMLLPYVDRTKKDFIENCIPSAQYEILNNGKSILLQAIVNGEDGTYMYDVENKKFNRVIFHMKSKEGGFSSPCYVSPDRTKVVYVNRAKENGKECWNLYAARINENNFTNRICLAKDIDLGGRVPNWVHWSHDGKKIMFYKADTKFEDRVAYSNINIINVITIK</sequence>
<dbReference type="EMBL" id="JAAZWO010000042">
    <property type="protein sequence ID" value="MBC2399965.1"/>
    <property type="molecule type" value="Genomic_DNA"/>
</dbReference>
<proteinExistence type="predicted"/>
<comment type="caution">
    <text evidence="1">The sequence shown here is derived from an EMBL/GenBank/DDBJ whole genome shotgun (WGS) entry which is preliminary data.</text>
</comment>
<protein>
    <submittedName>
        <fullName evidence="1">Uncharacterized protein</fullName>
    </submittedName>
</protein>
<dbReference type="Proteomes" id="UP000563151">
    <property type="component" value="Unassembled WGS sequence"/>
</dbReference>
<gene>
    <name evidence="1" type="ORF">HGG79_19695</name>
</gene>
<organism evidence="1 2">
    <name type="scientific">Clostridium tetanomorphum</name>
    <dbReference type="NCBI Taxonomy" id="1553"/>
    <lineage>
        <taxon>Bacteria</taxon>
        <taxon>Bacillati</taxon>
        <taxon>Bacillota</taxon>
        <taxon>Clostridia</taxon>
        <taxon>Eubacteriales</taxon>
        <taxon>Clostridiaceae</taxon>
        <taxon>Clostridium</taxon>
    </lineage>
</organism>
<accession>A0A923EEX0</accession>
<dbReference type="PANTHER" id="PTHR36842">
    <property type="entry name" value="PROTEIN TOLB HOMOLOG"/>
    <property type="match status" value="1"/>
</dbReference>
<evidence type="ECO:0000313" key="1">
    <source>
        <dbReference type="EMBL" id="MBC2399965.1"/>
    </source>
</evidence>
<dbReference type="PANTHER" id="PTHR36842:SF1">
    <property type="entry name" value="PROTEIN TOLB"/>
    <property type="match status" value="1"/>
</dbReference>
<name>A0A923EEX0_CLOTT</name>
<dbReference type="PROSITE" id="PS51257">
    <property type="entry name" value="PROKAR_LIPOPROTEIN"/>
    <property type="match status" value="1"/>
</dbReference>
<dbReference type="AlphaFoldDB" id="A0A923EEX0"/>
<dbReference type="RefSeq" id="WP_035150112.1">
    <property type="nucleotide sequence ID" value="NZ_JAAZWO010000042.1"/>
</dbReference>